<dbReference type="PANTHER" id="PTHR36222:SF1">
    <property type="entry name" value="SERINE PROTEASE INHIBITOR RV3364C"/>
    <property type="match status" value="1"/>
</dbReference>
<dbReference type="Gene3D" id="3.30.450.30">
    <property type="entry name" value="Dynein light chain 2a, cytoplasmic"/>
    <property type="match status" value="1"/>
</dbReference>
<dbReference type="SUPFAM" id="SSF103196">
    <property type="entry name" value="Roadblock/LC7 domain"/>
    <property type="match status" value="1"/>
</dbReference>
<name>A0A0H5BB06_STRCP</name>
<accession>A0A0H5BB06</accession>
<reference evidence="2" key="1">
    <citation type="journal article" date="2016" name="J. Ind. Microbiol. Biotechnol.">
        <title>Biosynthesis of mercapturic acid derivative of the labdane-type diterpene, cyslabdan that potentiates imipenem activity against methicillin-resistant Staphylococcus aureus: cyslabdan is generated by mycothiol-mediated xenobiotic detoxification.</title>
        <authorList>
            <person name="Ikeda H."/>
            <person name="Shin-ya K."/>
            <person name="Nagamitsu T."/>
            <person name="Tomoda H."/>
        </authorList>
    </citation>
    <scope>NUCLEOTIDE SEQUENCE</scope>
    <source>
        <strain evidence="2">K04-0144</strain>
    </source>
</reference>
<dbReference type="PANTHER" id="PTHR36222">
    <property type="entry name" value="SERINE PROTEASE INHIBITOR RV3364C"/>
    <property type="match status" value="1"/>
</dbReference>
<gene>
    <name evidence="2" type="primary">cvnB</name>
</gene>
<organism evidence="2">
    <name type="scientific">Streptomyces cyslabdanicus</name>
    <dbReference type="NCBI Taxonomy" id="1470456"/>
    <lineage>
        <taxon>Bacteria</taxon>
        <taxon>Bacillati</taxon>
        <taxon>Actinomycetota</taxon>
        <taxon>Actinomycetes</taxon>
        <taxon>Kitasatosporales</taxon>
        <taxon>Streptomycetaceae</taxon>
        <taxon>Streptomyces</taxon>
    </lineage>
</organism>
<dbReference type="SMART" id="SM00960">
    <property type="entry name" value="Robl_LC7"/>
    <property type="match status" value="1"/>
</dbReference>
<proteinExistence type="predicted"/>
<dbReference type="InterPro" id="IPR004942">
    <property type="entry name" value="Roadblock/LAMTOR2_dom"/>
</dbReference>
<dbReference type="InterPro" id="IPR053141">
    <property type="entry name" value="Mycobact_SerProt_Inhib_Rv3364c"/>
</dbReference>
<sequence length="144" mass="14527">MTQSTLSDQIPDPSWVLGPIIEIGVRHALILSADGIVVGASGSLGRDESEGMAAMVSALHGAARAAAVVSLEAPEETPISTITVQLDASGTLMVMPAGGANAFIAASFGTDVPMNIVAHTLARQAKNLGEALMSVPTRSHGPAS</sequence>
<dbReference type="AlphaFoldDB" id="A0A0H5BB06"/>
<dbReference type="Pfam" id="PF03259">
    <property type="entry name" value="Robl_LC7"/>
    <property type="match status" value="1"/>
</dbReference>
<dbReference type="EMBL" id="LC064028">
    <property type="protein sequence ID" value="BAR97446.1"/>
    <property type="molecule type" value="Genomic_DNA"/>
</dbReference>
<protein>
    <recommendedName>
        <fullName evidence="1">Roadblock/LAMTOR2 domain-containing protein</fullName>
    </recommendedName>
</protein>
<feature type="domain" description="Roadblock/LAMTOR2" evidence="1">
    <location>
        <begin position="14"/>
        <end position="108"/>
    </location>
</feature>
<evidence type="ECO:0000259" key="1">
    <source>
        <dbReference type="SMART" id="SM00960"/>
    </source>
</evidence>
<evidence type="ECO:0000313" key="2">
    <source>
        <dbReference type="EMBL" id="BAR97446.1"/>
    </source>
</evidence>